<dbReference type="SUPFAM" id="SSF55073">
    <property type="entry name" value="Nucleotide cyclase"/>
    <property type="match status" value="1"/>
</dbReference>
<evidence type="ECO:0000259" key="2">
    <source>
        <dbReference type="PROSITE" id="PS50887"/>
    </source>
</evidence>
<feature type="transmembrane region" description="Helical" evidence="1">
    <location>
        <begin position="6"/>
        <end position="27"/>
    </location>
</feature>
<dbReference type="Pfam" id="PF00990">
    <property type="entry name" value="GGDEF"/>
    <property type="match status" value="1"/>
</dbReference>
<evidence type="ECO:0000313" key="4">
    <source>
        <dbReference type="Proteomes" id="UP000217065"/>
    </source>
</evidence>
<dbReference type="InterPro" id="IPR029787">
    <property type="entry name" value="Nucleotide_cyclase"/>
</dbReference>
<sequence>MEVGQITVYILVYLLPAATLFMLSVLALLSNPSNRDNQVVAAIPFLYTLLLFTEFIRHLLPIEYSPMFVNLFFGNVGLIMLGVSLHMYIQISRIHLQKKIPYYPMILYVIPVLLILLNIFGGDTLTNSEEFTRQGLWIVPEYNTKYFGTMVGSVVLILVSLFILSLGIRLEKSEQRIRMLQFIRSGSIVTLVAMLVLGFFSFGSVLPPHSYIYIGLIFSMYLTIAIYKFNLIPSLTERYKTIFSLNPNALVIVNERWELIEFNDAAKKQINRFGLKGSNLKDMLGQINIADQFVAFVEELQKTPLHHQTTISFEVKGQVIHLRIDGAVMKIDANTHYAIIYRDMTTEIENTKLVNKLAYQDSLTGLANRTYFVAELEKSIVLGQPVGVMLLDLNRFKQINDKFGHLSGDEVLRAIADLLVESFPEPHIPARLGGDEFVVLLRDITRQSQLEENISFIRRKGKNFTVSLGELAVPVEYSVGGAFYQTGDTLDELLMRADEQMYKEKYKDRPHERNSSN</sequence>
<name>A0A264W0F3_9BACL</name>
<dbReference type="Gene3D" id="3.30.70.270">
    <property type="match status" value="1"/>
</dbReference>
<protein>
    <recommendedName>
        <fullName evidence="2">GGDEF domain-containing protein</fullName>
    </recommendedName>
</protein>
<feature type="transmembrane region" description="Helical" evidence="1">
    <location>
        <begin position="39"/>
        <end position="56"/>
    </location>
</feature>
<gene>
    <name evidence="3" type="ORF">CF394_13065</name>
</gene>
<comment type="caution">
    <text evidence="3">The sequence shown here is derived from an EMBL/GenBank/DDBJ whole genome shotgun (WGS) entry which is preliminary data.</text>
</comment>
<evidence type="ECO:0000313" key="3">
    <source>
        <dbReference type="EMBL" id="OZS77066.1"/>
    </source>
</evidence>
<keyword evidence="4" id="KW-1185">Reference proteome</keyword>
<dbReference type="InterPro" id="IPR052155">
    <property type="entry name" value="Biofilm_reg_signaling"/>
</dbReference>
<dbReference type="CDD" id="cd01949">
    <property type="entry name" value="GGDEF"/>
    <property type="match status" value="1"/>
</dbReference>
<feature type="domain" description="GGDEF" evidence="2">
    <location>
        <begin position="384"/>
        <end position="517"/>
    </location>
</feature>
<dbReference type="EMBL" id="NOKQ01000289">
    <property type="protein sequence ID" value="OZS77066.1"/>
    <property type="molecule type" value="Genomic_DNA"/>
</dbReference>
<dbReference type="PANTHER" id="PTHR44757:SF2">
    <property type="entry name" value="BIOFILM ARCHITECTURE MAINTENANCE PROTEIN MBAA"/>
    <property type="match status" value="1"/>
</dbReference>
<proteinExistence type="predicted"/>
<dbReference type="InterPro" id="IPR000160">
    <property type="entry name" value="GGDEF_dom"/>
</dbReference>
<keyword evidence="1" id="KW-0472">Membrane</keyword>
<evidence type="ECO:0000256" key="1">
    <source>
        <dbReference type="SAM" id="Phobius"/>
    </source>
</evidence>
<feature type="transmembrane region" description="Helical" evidence="1">
    <location>
        <begin position="146"/>
        <end position="170"/>
    </location>
</feature>
<feature type="transmembrane region" description="Helical" evidence="1">
    <location>
        <begin position="101"/>
        <end position="121"/>
    </location>
</feature>
<dbReference type="OrthoDB" id="9759607at2"/>
<dbReference type="PROSITE" id="PS50887">
    <property type="entry name" value="GGDEF"/>
    <property type="match status" value="1"/>
</dbReference>
<keyword evidence="1" id="KW-1133">Transmembrane helix</keyword>
<dbReference type="SMART" id="SM00267">
    <property type="entry name" value="GGDEF"/>
    <property type="match status" value="1"/>
</dbReference>
<dbReference type="Proteomes" id="UP000217065">
    <property type="component" value="Unassembled WGS sequence"/>
</dbReference>
<feature type="transmembrane region" description="Helical" evidence="1">
    <location>
        <begin position="68"/>
        <end position="89"/>
    </location>
</feature>
<feature type="transmembrane region" description="Helical" evidence="1">
    <location>
        <begin position="211"/>
        <end position="230"/>
    </location>
</feature>
<dbReference type="Gene3D" id="3.30.450.20">
    <property type="entry name" value="PAS domain"/>
    <property type="match status" value="1"/>
</dbReference>
<dbReference type="RefSeq" id="WP_094944198.1">
    <property type="nucleotide sequence ID" value="NZ_NOKQ01000289.1"/>
</dbReference>
<dbReference type="AlphaFoldDB" id="A0A264W0F3"/>
<keyword evidence="1" id="KW-0812">Transmembrane</keyword>
<reference evidence="3 4" key="1">
    <citation type="submission" date="2017-07" db="EMBL/GenBank/DDBJ databases">
        <title>Tetzosporium hominis gen.nov. sp.nov.</title>
        <authorList>
            <person name="Tetz G."/>
            <person name="Tetz V."/>
        </authorList>
    </citation>
    <scope>NUCLEOTIDE SEQUENCE [LARGE SCALE GENOMIC DNA]</scope>
    <source>
        <strain evidence="3 4">VT-49</strain>
    </source>
</reference>
<accession>A0A264W0F3</accession>
<dbReference type="PANTHER" id="PTHR44757">
    <property type="entry name" value="DIGUANYLATE CYCLASE DGCP"/>
    <property type="match status" value="1"/>
</dbReference>
<dbReference type="InterPro" id="IPR043128">
    <property type="entry name" value="Rev_trsase/Diguanyl_cyclase"/>
</dbReference>
<feature type="transmembrane region" description="Helical" evidence="1">
    <location>
        <begin position="182"/>
        <end position="205"/>
    </location>
</feature>
<dbReference type="NCBIfam" id="TIGR00254">
    <property type="entry name" value="GGDEF"/>
    <property type="match status" value="1"/>
</dbReference>
<organism evidence="3 4">
    <name type="scientific">Tetzosporium hominis</name>
    <dbReference type="NCBI Taxonomy" id="2020506"/>
    <lineage>
        <taxon>Bacteria</taxon>
        <taxon>Bacillati</taxon>
        <taxon>Bacillota</taxon>
        <taxon>Bacilli</taxon>
        <taxon>Bacillales</taxon>
        <taxon>Caryophanaceae</taxon>
        <taxon>Tetzosporium</taxon>
    </lineage>
</organism>